<feature type="transmembrane region" description="Helical" evidence="1">
    <location>
        <begin position="38"/>
        <end position="57"/>
    </location>
</feature>
<feature type="transmembrane region" description="Helical" evidence="1">
    <location>
        <begin position="102"/>
        <end position="118"/>
    </location>
</feature>
<evidence type="ECO:0000256" key="1">
    <source>
        <dbReference type="SAM" id="Phobius"/>
    </source>
</evidence>
<proteinExistence type="predicted"/>
<keyword evidence="1" id="KW-1133">Transmembrane helix</keyword>
<accession>A0ABP3G953</accession>
<evidence type="ECO:0000313" key="3">
    <source>
        <dbReference type="EMBL" id="GAA0336327.1"/>
    </source>
</evidence>
<sequence length="188" mass="19215">MPNDPVFRLARAVVFAAVCTALAVAGHSAAAHAPVPPAAVGAGLAGLTIVAVVLAGTERSLGTIAAGLLGGQFMLHVLFAAAQHGQHLAHHPAASGAHGAPAMTFAHVAAAVASAWWLRRGERAVWRLARRAAAAAARPLRALLSTPAPLAAPSRRPVPAGPVIRPPDRVLRHVLTRRGPPAPFPAFR</sequence>
<evidence type="ECO:0008006" key="5">
    <source>
        <dbReference type="Google" id="ProtNLM"/>
    </source>
</evidence>
<comment type="caution">
    <text evidence="3">The sequence shown here is derived from an EMBL/GenBank/DDBJ whole genome shotgun (WGS) entry which is preliminary data.</text>
</comment>
<protein>
    <recommendedName>
        <fullName evidence="5">MFS transporter</fullName>
    </recommendedName>
</protein>
<dbReference type="RefSeq" id="WP_252807186.1">
    <property type="nucleotide sequence ID" value="NZ_BAAABM010000017.1"/>
</dbReference>
<keyword evidence="2" id="KW-0732">Signal</keyword>
<reference evidence="4" key="1">
    <citation type="journal article" date="2019" name="Int. J. Syst. Evol. Microbiol.">
        <title>The Global Catalogue of Microorganisms (GCM) 10K type strain sequencing project: providing services to taxonomists for standard genome sequencing and annotation.</title>
        <authorList>
            <consortium name="The Broad Institute Genomics Platform"/>
            <consortium name="The Broad Institute Genome Sequencing Center for Infectious Disease"/>
            <person name="Wu L."/>
            <person name="Ma J."/>
        </authorList>
    </citation>
    <scope>NUCLEOTIDE SEQUENCE [LARGE SCALE GENOMIC DNA]</scope>
    <source>
        <strain evidence="4">JCM 3146</strain>
    </source>
</reference>
<keyword evidence="1" id="KW-0812">Transmembrane</keyword>
<name>A0ABP3G953_9ACTN</name>
<keyword evidence="1" id="KW-0472">Membrane</keyword>
<organism evidence="3 4">
    <name type="scientific">Actinoallomurus spadix</name>
    <dbReference type="NCBI Taxonomy" id="79912"/>
    <lineage>
        <taxon>Bacteria</taxon>
        <taxon>Bacillati</taxon>
        <taxon>Actinomycetota</taxon>
        <taxon>Actinomycetes</taxon>
        <taxon>Streptosporangiales</taxon>
        <taxon>Thermomonosporaceae</taxon>
        <taxon>Actinoallomurus</taxon>
    </lineage>
</organism>
<feature type="signal peptide" evidence="2">
    <location>
        <begin position="1"/>
        <end position="33"/>
    </location>
</feature>
<evidence type="ECO:0000313" key="4">
    <source>
        <dbReference type="Proteomes" id="UP001501822"/>
    </source>
</evidence>
<evidence type="ECO:0000256" key="2">
    <source>
        <dbReference type="SAM" id="SignalP"/>
    </source>
</evidence>
<gene>
    <name evidence="3" type="ORF">GCM10010151_27460</name>
</gene>
<dbReference type="Proteomes" id="UP001501822">
    <property type="component" value="Unassembled WGS sequence"/>
</dbReference>
<feature type="chain" id="PRO_5046060674" description="MFS transporter" evidence="2">
    <location>
        <begin position="34"/>
        <end position="188"/>
    </location>
</feature>
<feature type="transmembrane region" description="Helical" evidence="1">
    <location>
        <begin position="64"/>
        <end position="82"/>
    </location>
</feature>
<dbReference type="EMBL" id="BAAABM010000017">
    <property type="protein sequence ID" value="GAA0336327.1"/>
    <property type="molecule type" value="Genomic_DNA"/>
</dbReference>
<keyword evidence="4" id="KW-1185">Reference proteome</keyword>